<dbReference type="SUPFAM" id="SSF53448">
    <property type="entry name" value="Nucleotide-diphospho-sugar transferases"/>
    <property type="match status" value="1"/>
</dbReference>
<organism evidence="1 2">
    <name type="scientific">Roseivirga echinicomitans</name>
    <dbReference type="NCBI Taxonomy" id="296218"/>
    <lineage>
        <taxon>Bacteria</taxon>
        <taxon>Pseudomonadati</taxon>
        <taxon>Bacteroidota</taxon>
        <taxon>Cytophagia</taxon>
        <taxon>Cytophagales</taxon>
        <taxon>Roseivirgaceae</taxon>
        <taxon>Roseivirga</taxon>
    </lineage>
</organism>
<comment type="caution">
    <text evidence="1">The sequence shown here is derived from an EMBL/GenBank/DDBJ whole genome shotgun (WGS) entry which is preliminary data.</text>
</comment>
<name>A0A150XY74_9BACT</name>
<gene>
    <name evidence="1" type="ORF">AWN68_02685</name>
</gene>
<evidence type="ECO:0008006" key="3">
    <source>
        <dbReference type="Google" id="ProtNLM"/>
    </source>
</evidence>
<dbReference type="InterPro" id="IPR029044">
    <property type="entry name" value="Nucleotide-diphossugar_trans"/>
</dbReference>
<dbReference type="Proteomes" id="UP000075615">
    <property type="component" value="Unassembled WGS sequence"/>
</dbReference>
<protein>
    <recommendedName>
        <fullName evidence="3">Glycosyltransferase 2-like domain-containing protein</fullName>
    </recommendedName>
</protein>
<accession>A0A150XY74</accession>
<dbReference type="AlphaFoldDB" id="A0A150XY74"/>
<evidence type="ECO:0000313" key="2">
    <source>
        <dbReference type="Proteomes" id="UP000075615"/>
    </source>
</evidence>
<proteinExistence type="predicted"/>
<dbReference type="STRING" id="296218.AWN68_02685"/>
<dbReference type="EMBL" id="LRDB01000001">
    <property type="protein sequence ID" value="KYG83730.1"/>
    <property type="molecule type" value="Genomic_DNA"/>
</dbReference>
<keyword evidence="2" id="KW-1185">Reference proteome</keyword>
<evidence type="ECO:0000313" key="1">
    <source>
        <dbReference type="EMBL" id="KYG83730.1"/>
    </source>
</evidence>
<reference evidence="1 2" key="1">
    <citation type="submission" date="2016-01" db="EMBL/GenBank/DDBJ databases">
        <title>Genome sequencing of Roseivirga echinicomitans KMM 6058.</title>
        <authorList>
            <person name="Selvaratnam C."/>
            <person name="Thevarajoo S."/>
            <person name="Goh K.M."/>
            <person name="Ee R."/>
            <person name="Chan K.-G."/>
            <person name="Chong C.S."/>
        </authorList>
    </citation>
    <scope>NUCLEOTIDE SEQUENCE [LARGE SCALE GENOMIC DNA]</scope>
    <source>
        <strain evidence="1 2">KMM 6058</strain>
    </source>
</reference>
<sequence length="300" mass="34765">MELKRLLHELYTIKINYVIYIIDDSNNIEYIKNNIISINKYSNATYLGARQYWDFYSMNGKSNHSQLLGDETWNLGIARNFALDHSTLLGYEKVLFVDDDISGIGEKVIEVGFESLIGNCFVSCSLKGVEDDSIVGHIAKQVGVIVEGPKMLSGGFLFLSPSSITHRFYNIYNEDWILQLLEKEMEQLIIPYTVFHSMNQEVEWTIDKAVFQELGELAINGLFENYQALSMDYSFWGNVLAKRIKFIEKINERSLDLRNHHGHRICIRLLEWLKQLDGHSLQKSLEQKNSHMYFSKSIEN</sequence>